<reference evidence="2" key="1">
    <citation type="journal article" date="2019" name="Int. J. Syst. Evol. Microbiol.">
        <title>The Global Catalogue of Microorganisms (GCM) 10K type strain sequencing project: providing services to taxonomists for standard genome sequencing and annotation.</title>
        <authorList>
            <consortium name="The Broad Institute Genomics Platform"/>
            <consortium name="The Broad Institute Genome Sequencing Center for Infectious Disease"/>
            <person name="Wu L."/>
            <person name="Ma J."/>
        </authorList>
    </citation>
    <scope>NUCLEOTIDE SEQUENCE [LARGE SCALE GENOMIC DNA]</scope>
    <source>
        <strain evidence="2">KCTC 42899</strain>
    </source>
</reference>
<protein>
    <submittedName>
        <fullName evidence="1">Uncharacterized protein</fullName>
    </submittedName>
</protein>
<comment type="caution">
    <text evidence="1">The sequence shown here is derived from an EMBL/GenBank/DDBJ whole genome shotgun (WGS) entry which is preliminary data.</text>
</comment>
<evidence type="ECO:0000313" key="1">
    <source>
        <dbReference type="EMBL" id="MFC3527349.1"/>
    </source>
</evidence>
<evidence type="ECO:0000313" key="2">
    <source>
        <dbReference type="Proteomes" id="UP001595721"/>
    </source>
</evidence>
<keyword evidence="2" id="KW-1185">Reference proteome</keyword>
<dbReference type="RefSeq" id="WP_377742790.1">
    <property type="nucleotide sequence ID" value="NZ_JBHRXJ010000002.1"/>
</dbReference>
<dbReference type="Proteomes" id="UP001595721">
    <property type="component" value="Unassembled WGS sequence"/>
</dbReference>
<accession>A0ABV7QYZ8</accession>
<dbReference type="EMBL" id="JBHRXJ010000002">
    <property type="protein sequence ID" value="MFC3527349.1"/>
    <property type="molecule type" value="Genomic_DNA"/>
</dbReference>
<sequence length="267" mass="29800">MASKSPFRVTISVDGTDRSLMSLSPTHEGGLMVSVKCAEVFFGDSRGVAGRNRLVRQRYNIHSSIHDPRATTIKKITELEGEPRVEGYIRTTAIKSKNLFAPLYFKLSPDLASDRYSSFETAGRKHISLGAYNPRNFTLLYAVFVGKRDAQFLDSTFLSKSLSYRLHDIGKFRLVFLYSFLNIPSHHSGRSIHAGVPARDAASDTIPLVDMDMAFPAMGVVCHALTSFKSLADFHIDYLCRTEGPELEKSFSGYPFDFFPTGLLVRP</sequence>
<organism evidence="1 2">
    <name type="scientific">Paracoccus mangrovi</name>
    <dbReference type="NCBI Taxonomy" id="1715645"/>
    <lineage>
        <taxon>Bacteria</taxon>
        <taxon>Pseudomonadati</taxon>
        <taxon>Pseudomonadota</taxon>
        <taxon>Alphaproteobacteria</taxon>
        <taxon>Rhodobacterales</taxon>
        <taxon>Paracoccaceae</taxon>
        <taxon>Paracoccus</taxon>
    </lineage>
</organism>
<name>A0ABV7QYZ8_9RHOB</name>
<gene>
    <name evidence="1" type="ORF">ACFOMH_04115</name>
</gene>
<proteinExistence type="predicted"/>